<dbReference type="GO" id="GO:0004176">
    <property type="term" value="F:ATP-dependent peptidase activity"/>
    <property type="evidence" value="ECO:0007669"/>
    <property type="project" value="TreeGrafter"/>
</dbReference>
<feature type="compositionally biased region" description="Polar residues" evidence="2">
    <location>
        <begin position="124"/>
        <end position="133"/>
    </location>
</feature>
<sequence>MSAVLGFCFLFLKLTAVLGSKVVPYSEMVAELQSGRVSAVLFEEGSRRIFYDRHFDSQENAVSAMDGESLLLEGMDAKERSGSLLKWRYSTRMIDHDENFLLGLMREKGVVDHYEGFNERDDSSAPQSLSAANSPAKKRWPSKQKVSFDDVQGVDSAKEELMEIVSCLQGSINYQKIWSKEGCCLCALLELERPHWHALLLEKLEFLSSQFLQLLTETDGFESDVKVIVIVATNRPEALDPALCRPGHFSRTVFVVGEPVWMGVKEFLLCI</sequence>
<dbReference type="Proteomes" id="UP001085076">
    <property type="component" value="Miscellaneous, Linkage group lg04"/>
</dbReference>
<feature type="signal peptide" evidence="3">
    <location>
        <begin position="1"/>
        <end position="19"/>
    </location>
</feature>
<feature type="chain" id="PRO_5039305617" description="ATPase AAA-type core domain-containing protein" evidence="3">
    <location>
        <begin position="20"/>
        <end position="271"/>
    </location>
</feature>
<dbReference type="SUPFAM" id="SSF52540">
    <property type="entry name" value="P-loop containing nucleoside triphosphate hydrolases"/>
    <property type="match status" value="1"/>
</dbReference>
<dbReference type="GO" id="GO:0005524">
    <property type="term" value="F:ATP binding"/>
    <property type="evidence" value="ECO:0007669"/>
    <property type="project" value="UniProtKB-KW"/>
</dbReference>
<feature type="domain" description="ATPase AAA-type core" evidence="4">
    <location>
        <begin position="211"/>
        <end position="255"/>
    </location>
</feature>
<comment type="similarity">
    <text evidence="1">Belongs to the AAA ATPase family.</text>
</comment>
<dbReference type="EMBL" id="JAGGNH010000004">
    <property type="protein sequence ID" value="KAJ0974678.1"/>
    <property type="molecule type" value="Genomic_DNA"/>
</dbReference>
<dbReference type="PROSITE" id="PS00674">
    <property type="entry name" value="AAA"/>
    <property type="match status" value="1"/>
</dbReference>
<keyword evidence="1" id="KW-0547">Nucleotide-binding</keyword>
<comment type="caution">
    <text evidence="5">The sequence shown here is derived from an EMBL/GenBank/DDBJ whole genome shotgun (WGS) entry which is preliminary data.</text>
</comment>
<dbReference type="OrthoDB" id="1413014at2759"/>
<keyword evidence="6" id="KW-1185">Reference proteome</keyword>
<protein>
    <recommendedName>
        <fullName evidence="4">ATPase AAA-type core domain-containing protein</fullName>
    </recommendedName>
</protein>
<feature type="region of interest" description="Disordered" evidence="2">
    <location>
        <begin position="116"/>
        <end position="141"/>
    </location>
</feature>
<evidence type="ECO:0000313" key="6">
    <source>
        <dbReference type="Proteomes" id="UP001085076"/>
    </source>
</evidence>
<dbReference type="PANTHER" id="PTHR23076">
    <property type="entry name" value="METALLOPROTEASE M41 FTSH"/>
    <property type="match status" value="1"/>
</dbReference>
<gene>
    <name evidence="5" type="ORF">J5N97_016643</name>
</gene>
<accession>A0A9D5CLH7</accession>
<organism evidence="5 6">
    <name type="scientific">Dioscorea zingiberensis</name>
    <dbReference type="NCBI Taxonomy" id="325984"/>
    <lineage>
        <taxon>Eukaryota</taxon>
        <taxon>Viridiplantae</taxon>
        <taxon>Streptophyta</taxon>
        <taxon>Embryophyta</taxon>
        <taxon>Tracheophyta</taxon>
        <taxon>Spermatophyta</taxon>
        <taxon>Magnoliopsida</taxon>
        <taxon>Liliopsida</taxon>
        <taxon>Dioscoreales</taxon>
        <taxon>Dioscoreaceae</taxon>
        <taxon>Dioscorea</taxon>
    </lineage>
</organism>
<dbReference type="GO" id="GO:0009535">
    <property type="term" value="C:chloroplast thylakoid membrane"/>
    <property type="evidence" value="ECO:0007669"/>
    <property type="project" value="TreeGrafter"/>
</dbReference>
<reference evidence="5" key="2">
    <citation type="journal article" date="2022" name="Hortic Res">
        <title>The genome of Dioscorea zingiberensis sheds light on the biosynthesis, origin and evolution of the medicinally important diosgenin saponins.</title>
        <authorList>
            <person name="Li Y."/>
            <person name="Tan C."/>
            <person name="Li Z."/>
            <person name="Guo J."/>
            <person name="Li S."/>
            <person name="Chen X."/>
            <person name="Wang C."/>
            <person name="Dai X."/>
            <person name="Yang H."/>
            <person name="Song W."/>
            <person name="Hou L."/>
            <person name="Xu J."/>
            <person name="Tong Z."/>
            <person name="Xu A."/>
            <person name="Yuan X."/>
            <person name="Wang W."/>
            <person name="Yang Q."/>
            <person name="Chen L."/>
            <person name="Sun Z."/>
            <person name="Wang K."/>
            <person name="Pan B."/>
            <person name="Chen J."/>
            <person name="Bao Y."/>
            <person name="Liu F."/>
            <person name="Qi X."/>
            <person name="Gang D.R."/>
            <person name="Wen J."/>
            <person name="Li J."/>
        </authorList>
    </citation>
    <scope>NUCLEOTIDE SEQUENCE</scope>
    <source>
        <strain evidence="5">Dzin_1.0</strain>
    </source>
</reference>
<dbReference type="PANTHER" id="PTHR23076:SF110">
    <property type="entry name" value="INACTIVE ATP-DEPENDENT ZINC METALLOPROTEASE FTSHI 3, CHLOROPLASTIC-RELATED"/>
    <property type="match status" value="1"/>
</dbReference>
<reference evidence="5" key="1">
    <citation type="submission" date="2021-03" db="EMBL/GenBank/DDBJ databases">
        <authorList>
            <person name="Li Z."/>
            <person name="Yang C."/>
        </authorList>
    </citation>
    <scope>NUCLEOTIDE SEQUENCE</scope>
    <source>
        <strain evidence="5">Dzin_1.0</strain>
        <tissue evidence="5">Leaf</tissue>
    </source>
</reference>
<keyword evidence="3" id="KW-0732">Signal</keyword>
<dbReference type="InterPro" id="IPR027417">
    <property type="entry name" value="P-loop_NTPase"/>
</dbReference>
<dbReference type="InterPro" id="IPR003959">
    <property type="entry name" value="ATPase_AAA_core"/>
</dbReference>
<evidence type="ECO:0000259" key="4">
    <source>
        <dbReference type="Pfam" id="PF00004"/>
    </source>
</evidence>
<evidence type="ECO:0000256" key="3">
    <source>
        <dbReference type="SAM" id="SignalP"/>
    </source>
</evidence>
<evidence type="ECO:0000313" key="5">
    <source>
        <dbReference type="EMBL" id="KAJ0974678.1"/>
    </source>
</evidence>
<dbReference type="GO" id="GO:0006508">
    <property type="term" value="P:proteolysis"/>
    <property type="evidence" value="ECO:0007669"/>
    <property type="project" value="TreeGrafter"/>
</dbReference>
<keyword evidence="1" id="KW-0067">ATP-binding</keyword>
<name>A0A9D5CLH7_9LILI</name>
<dbReference type="Pfam" id="PF00004">
    <property type="entry name" value="AAA"/>
    <property type="match status" value="1"/>
</dbReference>
<dbReference type="AlphaFoldDB" id="A0A9D5CLH7"/>
<proteinExistence type="inferred from homology"/>
<dbReference type="GO" id="GO:0016887">
    <property type="term" value="F:ATP hydrolysis activity"/>
    <property type="evidence" value="ECO:0007669"/>
    <property type="project" value="InterPro"/>
</dbReference>
<dbReference type="Gene3D" id="3.40.50.300">
    <property type="entry name" value="P-loop containing nucleotide triphosphate hydrolases"/>
    <property type="match status" value="1"/>
</dbReference>
<evidence type="ECO:0000256" key="1">
    <source>
        <dbReference type="RuleBase" id="RU003651"/>
    </source>
</evidence>
<evidence type="ECO:0000256" key="2">
    <source>
        <dbReference type="SAM" id="MobiDB-lite"/>
    </source>
</evidence>
<dbReference type="InterPro" id="IPR003960">
    <property type="entry name" value="ATPase_AAA_CS"/>
</dbReference>